<dbReference type="EMBL" id="JADQCH020000002">
    <property type="protein sequence ID" value="MEY2345202.1"/>
    <property type="molecule type" value="Genomic_DNA"/>
</dbReference>
<proteinExistence type="predicted"/>
<comment type="caution">
    <text evidence="1">The sequence shown here is derived from an EMBL/GenBank/DDBJ whole genome shotgun (WGS) entry which is preliminary data.</text>
</comment>
<sequence>MIPWTSGEPHEYAWPTVSDVLAAAGSYQVASSPMASTGAGIAVPRPSGDAFDRGFDLCCC</sequence>
<name>A0ABD5LVJ5_PROMI</name>
<organism evidence="1">
    <name type="scientific">Proteus mirabilis</name>
    <dbReference type="NCBI Taxonomy" id="584"/>
    <lineage>
        <taxon>Bacteria</taxon>
        <taxon>Pseudomonadati</taxon>
        <taxon>Pseudomonadota</taxon>
        <taxon>Gammaproteobacteria</taxon>
        <taxon>Enterobacterales</taxon>
        <taxon>Morganellaceae</taxon>
        <taxon>Proteus</taxon>
    </lineage>
</organism>
<dbReference type="AlphaFoldDB" id="A0ABD5LVJ5"/>
<protein>
    <submittedName>
        <fullName evidence="1">Uncharacterized protein</fullName>
    </submittedName>
</protein>
<accession>A0ABD5LVJ5</accession>
<gene>
    <name evidence="1" type="ORF">I3679_019620</name>
</gene>
<evidence type="ECO:0000313" key="1">
    <source>
        <dbReference type="EMBL" id="MEY2345202.1"/>
    </source>
</evidence>
<reference evidence="1" key="1">
    <citation type="submission" date="2021-05" db="EMBL/GenBank/DDBJ databases">
        <title>First report of NDM-5 and VEB-6 producing Proteus mirabilis isolated from blood of a sepsis patient in Kolkata, India.</title>
        <authorList>
            <person name="Halder G."/>
            <person name="Chaudhuri B."/>
            <person name="Dutta S."/>
        </authorList>
    </citation>
    <scope>NUCLEOTIDE SEQUENCE [LARGE SCALE GENOMIC DNA]</scope>
    <source>
        <strain evidence="1">7049</strain>
    </source>
</reference>